<dbReference type="Proteomes" id="UP000185608">
    <property type="component" value="Chromosome"/>
</dbReference>
<gene>
    <name evidence="4" type="ORF">HTSR_0972</name>
</gene>
<evidence type="ECO:0000256" key="1">
    <source>
        <dbReference type="SAM" id="MobiDB-lite"/>
    </source>
</evidence>
<reference evidence="4 5" key="1">
    <citation type="submission" date="2016-06" db="EMBL/GenBank/DDBJ databases">
        <title>Discovery of anaerobic lithoheterotrophic haloarchaeon capable of sulfur respiration by hydrogen and formate.</title>
        <authorList>
            <person name="Sorokin D.Y."/>
            <person name="Kublanov I.V."/>
            <person name="Roman P."/>
            <person name="Sinninghe Damste J.S."/>
            <person name="Golyshin P.N."/>
            <person name="Rojo D."/>
            <person name="Ciordia S."/>
            <person name="Mena Md.C."/>
            <person name="Ferrer M."/>
            <person name="Smedile F."/>
            <person name="Messina E."/>
            <person name="La Cono V."/>
            <person name="Yakimov M.M."/>
        </authorList>
    </citation>
    <scope>NUCLEOTIDE SEQUENCE [LARGE SCALE GENOMIC DNA]</scope>
    <source>
        <strain evidence="4 5">HTSR1</strain>
    </source>
</reference>
<protein>
    <submittedName>
        <fullName evidence="4">Uncharacterized protein</fullName>
    </submittedName>
</protein>
<dbReference type="InterPro" id="IPR027391">
    <property type="entry name" value="Nol1_Nop2_Fmu_2"/>
</dbReference>
<evidence type="ECO:0000259" key="3">
    <source>
        <dbReference type="Pfam" id="PF23437"/>
    </source>
</evidence>
<dbReference type="InterPro" id="IPR055546">
    <property type="entry name" value="DUF7122"/>
</dbReference>
<accession>A0A1D8S474</accession>
<organism evidence="4 5">
    <name type="scientific">Halodesulfurarchaeum formicicum</name>
    <dbReference type="NCBI Taxonomy" id="1873524"/>
    <lineage>
        <taxon>Archaea</taxon>
        <taxon>Methanobacteriati</taxon>
        <taxon>Methanobacteriota</taxon>
        <taxon>Stenosarchaea group</taxon>
        <taxon>Halobacteria</taxon>
        <taxon>Halobacteriales</taxon>
        <taxon>Halobacteriaceae</taxon>
        <taxon>Halodesulfurarchaeum</taxon>
    </lineage>
</organism>
<dbReference type="Pfam" id="PF23437">
    <property type="entry name" value="DUF7122"/>
    <property type="match status" value="1"/>
</dbReference>
<dbReference type="Pfam" id="PF13636">
    <property type="entry name" value="Methyltranf_PUA"/>
    <property type="match status" value="1"/>
</dbReference>
<feature type="domain" description="rRNA small subunit methyltransferase F RNA-binding PUA-like" evidence="2">
    <location>
        <begin position="113"/>
        <end position="166"/>
    </location>
</feature>
<feature type="region of interest" description="Disordered" evidence="1">
    <location>
        <begin position="1"/>
        <end position="22"/>
    </location>
</feature>
<dbReference type="PATRIC" id="fig|1855411.3.peg.975"/>
<proteinExistence type="predicted"/>
<dbReference type="EMBL" id="CP016070">
    <property type="protein sequence ID" value="AOW80156.1"/>
    <property type="molecule type" value="Genomic_DNA"/>
</dbReference>
<name>A0A1D8S474_9EURY</name>
<dbReference type="Gene3D" id="3.10.450.720">
    <property type="match status" value="1"/>
</dbReference>
<dbReference type="AlphaFoldDB" id="A0A1D8S474"/>
<dbReference type="RefSeq" id="WP_070364870.1">
    <property type="nucleotide sequence ID" value="NZ_CP016070.1"/>
</dbReference>
<dbReference type="STRING" id="1873524.HSR6_1003"/>
<sequence length="168" mass="19184">MSQDNRSDTFERLPETADTRVVEGRPTREEVCDYWADRFGVPKATFDGYSFWEKGAGRIWVLNHDLSGPVQIEALGLPILRTRQEFWKPTTDATLRFGSHATANVLELDRDAATRFLAGEDLEREWDGDWGYLIVTHQIAGESEPIGVGRYTYGTLQSMIPKGRRRTF</sequence>
<evidence type="ECO:0000259" key="2">
    <source>
        <dbReference type="Pfam" id="PF13636"/>
    </source>
</evidence>
<evidence type="ECO:0000313" key="5">
    <source>
        <dbReference type="Proteomes" id="UP000185608"/>
    </source>
</evidence>
<evidence type="ECO:0000313" key="4">
    <source>
        <dbReference type="EMBL" id="AOW80156.1"/>
    </source>
</evidence>
<dbReference type="GeneID" id="29828972"/>
<dbReference type="KEGG" id="halh:HTSR_0972"/>
<feature type="domain" description="DUF7122" evidence="3">
    <location>
        <begin position="3"/>
        <end position="76"/>
    </location>
</feature>